<evidence type="ECO:0000313" key="6">
    <source>
        <dbReference type="EMBL" id="MEY8244489.1"/>
    </source>
</evidence>
<keyword evidence="5" id="KW-0007">Acetylation</keyword>
<proteinExistence type="inferred from homology"/>
<dbReference type="NCBIfam" id="TIGR03814">
    <property type="entry name" value="Gln_ase"/>
    <property type="match status" value="1"/>
</dbReference>
<evidence type="ECO:0000256" key="1">
    <source>
        <dbReference type="ARBA" id="ARBA00011076"/>
    </source>
</evidence>
<comment type="subunit">
    <text evidence="5">Homotetramer.</text>
</comment>
<evidence type="ECO:0000256" key="3">
    <source>
        <dbReference type="ARBA" id="ARBA00022801"/>
    </source>
</evidence>
<protein>
    <recommendedName>
        <fullName evidence="2 5">Glutaminase</fullName>
        <ecNumber evidence="2 5">3.5.1.2</ecNumber>
    </recommendedName>
</protein>
<dbReference type="EMBL" id="JBCLPP010000005">
    <property type="protein sequence ID" value="MEY8244489.1"/>
    <property type="molecule type" value="Genomic_DNA"/>
</dbReference>
<keyword evidence="3 5" id="KW-0378">Hydrolase</keyword>
<evidence type="ECO:0000313" key="7">
    <source>
        <dbReference type="Proteomes" id="UP001565200"/>
    </source>
</evidence>
<dbReference type="RefSeq" id="WP_369863181.1">
    <property type="nucleotide sequence ID" value="NZ_JBCLPP010000005.1"/>
</dbReference>
<feature type="binding site" evidence="5">
    <location>
        <position position="266"/>
    </location>
    <ligand>
        <name>substrate</name>
    </ligand>
</feature>
<feature type="binding site" evidence="5">
    <location>
        <position position="165"/>
    </location>
    <ligand>
        <name>substrate</name>
    </ligand>
</feature>
<accession>A0ABV4CSW4</accession>
<feature type="binding site" evidence="5">
    <location>
        <position position="120"/>
    </location>
    <ligand>
        <name>substrate</name>
    </ligand>
</feature>
<dbReference type="InterPro" id="IPR015868">
    <property type="entry name" value="Glutaminase"/>
</dbReference>
<feature type="binding site" evidence="5">
    <location>
        <position position="69"/>
    </location>
    <ligand>
        <name>substrate</name>
    </ligand>
</feature>
<organism evidence="6 7">
    <name type="scientific">Heminiphilus faecis</name>
    <dbReference type="NCBI Taxonomy" id="2601703"/>
    <lineage>
        <taxon>Bacteria</taxon>
        <taxon>Pseudomonadati</taxon>
        <taxon>Bacteroidota</taxon>
        <taxon>Bacteroidia</taxon>
        <taxon>Bacteroidales</taxon>
        <taxon>Muribaculaceae</taxon>
        <taxon>Heminiphilus</taxon>
    </lineage>
</organism>
<dbReference type="GO" id="GO:0004359">
    <property type="term" value="F:glutaminase activity"/>
    <property type="evidence" value="ECO:0007669"/>
    <property type="project" value="UniProtKB-EC"/>
</dbReference>
<gene>
    <name evidence="5 6" type="primary">glsA</name>
    <name evidence="6" type="ORF">AAK873_02510</name>
</gene>
<dbReference type="Proteomes" id="UP001565200">
    <property type="component" value="Unassembled WGS sequence"/>
</dbReference>
<dbReference type="Gene3D" id="3.40.710.10">
    <property type="entry name" value="DD-peptidase/beta-lactamase superfamily"/>
    <property type="match status" value="1"/>
</dbReference>
<keyword evidence="7" id="KW-1185">Reference proteome</keyword>
<evidence type="ECO:0000256" key="4">
    <source>
        <dbReference type="ARBA" id="ARBA00049534"/>
    </source>
</evidence>
<dbReference type="HAMAP" id="MF_00313">
    <property type="entry name" value="Glutaminase"/>
    <property type="match status" value="1"/>
</dbReference>
<dbReference type="SUPFAM" id="SSF56601">
    <property type="entry name" value="beta-lactamase/transpeptidase-like"/>
    <property type="match status" value="1"/>
</dbReference>
<dbReference type="PANTHER" id="PTHR12544">
    <property type="entry name" value="GLUTAMINASE"/>
    <property type="match status" value="1"/>
</dbReference>
<reference evidence="6 7" key="1">
    <citation type="submission" date="2024-03" db="EMBL/GenBank/DDBJ databases">
        <title>Mouse gut bacterial collection (mGBC) of GemPharmatech.</title>
        <authorList>
            <person name="He Y."/>
            <person name="Dong L."/>
            <person name="Wu D."/>
            <person name="Gao X."/>
            <person name="Lin Z."/>
        </authorList>
    </citation>
    <scope>NUCLEOTIDE SEQUENCE [LARGE SCALE GENOMIC DNA]</scope>
    <source>
        <strain evidence="6 7">54-13</strain>
    </source>
</reference>
<dbReference type="EC" id="3.5.1.2" evidence="2 5"/>
<dbReference type="Pfam" id="PF04960">
    <property type="entry name" value="Glutaminase"/>
    <property type="match status" value="1"/>
</dbReference>
<dbReference type="InterPro" id="IPR012338">
    <property type="entry name" value="Beta-lactam/transpept-like"/>
</dbReference>
<comment type="catalytic activity">
    <reaction evidence="4 5">
        <text>L-glutamine + H2O = L-glutamate + NH4(+)</text>
        <dbReference type="Rhea" id="RHEA:15889"/>
        <dbReference type="ChEBI" id="CHEBI:15377"/>
        <dbReference type="ChEBI" id="CHEBI:28938"/>
        <dbReference type="ChEBI" id="CHEBI:29985"/>
        <dbReference type="ChEBI" id="CHEBI:58359"/>
        <dbReference type="EC" id="3.5.1.2"/>
    </reaction>
</comment>
<comment type="caution">
    <text evidence="6">The sequence shown here is derived from an EMBL/GenBank/DDBJ whole genome shotgun (WGS) entry which is preliminary data.</text>
</comment>
<dbReference type="PANTHER" id="PTHR12544:SF48">
    <property type="entry name" value="GLUTAMINASE 1"/>
    <property type="match status" value="1"/>
</dbReference>
<evidence type="ECO:0000256" key="5">
    <source>
        <dbReference type="HAMAP-Rule" id="MF_00313"/>
    </source>
</evidence>
<sequence>MEKTITIDQIEQAAQEAFDETKSLSGGVNAHYIPYLANIDPGLFGISITLLNGKCINIGDTSYRFGIESVSKVPTAILVMRQQGPEVLLNKIGADATGLPFNSIFAILLENDHPSTPLVNAGAISACSMVLPAGDSAGKWKAIVDNITELCGSAPVLIEQLYESESATNFNNRAIAWLLKNYNRIYDDVNMSLDLYTRQCSLGITSAQLAVMAATIANNGVNPVSGKAVFDEAITPKITSLIATVGFYEHTGDWLYTSGIPAKSGVGGGVIGVLPGVMGISAFAPPLDEAGNSVKAQAVMKSFVNKLELGIFNGNRVSVKY</sequence>
<feature type="binding site" evidence="5">
    <location>
        <position position="172"/>
    </location>
    <ligand>
        <name>substrate</name>
    </ligand>
</feature>
<name>A0ABV4CSW4_9BACT</name>
<evidence type="ECO:0000256" key="2">
    <source>
        <dbReference type="ARBA" id="ARBA00012918"/>
    </source>
</evidence>
<comment type="similarity">
    <text evidence="1 5">Belongs to the glutaminase family.</text>
</comment>
<dbReference type="NCBIfam" id="NF009020">
    <property type="entry name" value="PRK12356.1"/>
    <property type="match status" value="1"/>
</dbReference>
<feature type="binding site" evidence="5">
    <location>
        <position position="196"/>
    </location>
    <ligand>
        <name>substrate</name>
    </ligand>
</feature>
<feature type="binding site" evidence="5">
    <location>
        <position position="248"/>
    </location>
    <ligand>
        <name>substrate</name>
    </ligand>
</feature>